<reference evidence="2" key="1">
    <citation type="submission" date="2019-12" db="EMBL/GenBank/DDBJ databases">
        <title>An insight into the sialome of adult female Ixodes ricinus ticks feeding for 6 days.</title>
        <authorList>
            <person name="Perner J."/>
            <person name="Ribeiro J.M.C."/>
        </authorList>
    </citation>
    <scope>NUCLEOTIDE SEQUENCE</scope>
    <source>
        <strain evidence="2">Semi-engorged</strain>
        <tissue evidence="2">Salivary glands</tissue>
    </source>
</reference>
<dbReference type="EMBL" id="GIFC01012507">
    <property type="protein sequence ID" value="MXU94590.1"/>
    <property type="molecule type" value="Transcribed_RNA"/>
</dbReference>
<evidence type="ECO:0000313" key="2">
    <source>
        <dbReference type="EMBL" id="MXU94590.1"/>
    </source>
</evidence>
<proteinExistence type="predicted"/>
<name>A0A6B0UXS7_IXORI</name>
<protein>
    <submittedName>
        <fullName evidence="2">Uncharacterized protein</fullName>
    </submittedName>
</protein>
<accession>A0A6B0UXS7</accession>
<evidence type="ECO:0000256" key="1">
    <source>
        <dbReference type="SAM" id="MobiDB-lite"/>
    </source>
</evidence>
<feature type="region of interest" description="Disordered" evidence="1">
    <location>
        <begin position="120"/>
        <end position="166"/>
    </location>
</feature>
<dbReference type="AlphaFoldDB" id="A0A6B0UXS7"/>
<sequence length="166" mass="18142">MRLRMNSASLATLTMWSFMAWESSRPSLMSSMKARPACFCSEFCHSWEQSNITSSTTDVLFLKVLRPFPSTRRSCPCDPTRVRERKGAKSTMISLRSGHTLPRAPSSFWVRLASLVLGPSVTPEGPRGARRRASGPPAFRLPPTPPSGTLLTPLSAGSWGTNMVAG</sequence>
<organism evidence="2">
    <name type="scientific">Ixodes ricinus</name>
    <name type="common">Common tick</name>
    <name type="synonym">Acarus ricinus</name>
    <dbReference type="NCBI Taxonomy" id="34613"/>
    <lineage>
        <taxon>Eukaryota</taxon>
        <taxon>Metazoa</taxon>
        <taxon>Ecdysozoa</taxon>
        <taxon>Arthropoda</taxon>
        <taxon>Chelicerata</taxon>
        <taxon>Arachnida</taxon>
        <taxon>Acari</taxon>
        <taxon>Parasitiformes</taxon>
        <taxon>Ixodida</taxon>
        <taxon>Ixodoidea</taxon>
        <taxon>Ixodidae</taxon>
        <taxon>Ixodinae</taxon>
        <taxon>Ixodes</taxon>
    </lineage>
</organism>